<protein>
    <submittedName>
        <fullName evidence="1">Uncharacterized protein</fullName>
    </submittedName>
</protein>
<reference evidence="1" key="1">
    <citation type="submission" date="2017-05" db="UniProtKB">
        <authorList>
            <consortium name="EnsemblMetazoa"/>
        </authorList>
    </citation>
    <scope>IDENTIFICATION</scope>
</reference>
<name>A0A1X7VIE2_AMPQE</name>
<organism evidence="1">
    <name type="scientific">Amphimedon queenslandica</name>
    <name type="common">Sponge</name>
    <dbReference type="NCBI Taxonomy" id="400682"/>
    <lineage>
        <taxon>Eukaryota</taxon>
        <taxon>Metazoa</taxon>
        <taxon>Porifera</taxon>
        <taxon>Demospongiae</taxon>
        <taxon>Heteroscleromorpha</taxon>
        <taxon>Haplosclerida</taxon>
        <taxon>Niphatidae</taxon>
        <taxon>Amphimedon</taxon>
    </lineage>
</organism>
<dbReference type="EnsemblMetazoa" id="Aqu2.1.39252_001">
    <property type="protein sequence ID" value="Aqu2.1.39252_001"/>
    <property type="gene ID" value="Aqu2.1.39252"/>
</dbReference>
<dbReference type="AlphaFoldDB" id="A0A1X7VIE2"/>
<evidence type="ECO:0000313" key="1">
    <source>
        <dbReference type="EnsemblMetazoa" id="Aqu2.1.39252_001"/>
    </source>
</evidence>
<accession>A0A1X7VIE2</accession>
<sequence length="58" mass="6208">GGDPINVMAFICSGQVKLRKAKVEEKKPLAPADPMASMIASIRSGNVALRKVQKETKV</sequence>
<dbReference type="InParanoid" id="A0A1X7VIE2"/>
<proteinExistence type="predicted"/>